<sequence length="81" mass="8893">MRIAQFRPSDRPIKPYNAFSEDELQLIEALVLTGEDIKAINAPKGVCEVSGKKANQVNHASLRFTSPECSICLAPYESADV</sequence>
<accession>A0ACC1LAK0</accession>
<proteinExistence type="predicted"/>
<evidence type="ECO:0000313" key="2">
    <source>
        <dbReference type="Proteomes" id="UP001140096"/>
    </source>
</evidence>
<organism evidence="1 2">
    <name type="scientific">Coemansia furcata</name>
    <dbReference type="NCBI Taxonomy" id="417177"/>
    <lineage>
        <taxon>Eukaryota</taxon>
        <taxon>Fungi</taxon>
        <taxon>Fungi incertae sedis</taxon>
        <taxon>Zoopagomycota</taxon>
        <taxon>Kickxellomycotina</taxon>
        <taxon>Kickxellomycetes</taxon>
        <taxon>Kickxellales</taxon>
        <taxon>Kickxellaceae</taxon>
        <taxon>Coemansia</taxon>
    </lineage>
</organism>
<reference evidence="1" key="1">
    <citation type="submission" date="2022-07" db="EMBL/GenBank/DDBJ databases">
        <title>Phylogenomic reconstructions and comparative analyses of Kickxellomycotina fungi.</title>
        <authorList>
            <person name="Reynolds N.K."/>
            <person name="Stajich J.E."/>
            <person name="Barry K."/>
            <person name="Grigoriev I.V."/>
            <person name="Crous P."/>
            <person name="Smith M.E."/>
        </authorList>
    </citation>
    <scope>NUCLEOTIDE SEQUENCE</scope>
    <source>
        <strain evidence="1">CBS 102833</strain>
    </source>
</reference>
<name>A0ACC1LAK0_9FUNG</name>
<protein>
    <submittedName>
        <fullName evidence="1">Uncharacterized protein</fullName>
    </submittedName>
</protein>
<evidence type="ECO:0000313" key="1">
    <source>
        <dbReference type="EMBL" id="KAJ2803865.1"/>
    </source>
</evidence>
<dbReference type="Proteomes" id="UP001140096">
    <property type="component" value="Unassembled WGS sequence"/>
</dbReference>
<dbReference type="EMBL" id="JANBUP010001733">
    <property type="protein sequence ID" value="KAJ2803865.1"/>
    <property type="molecule type" value="Genomic_DNA"/>
</dbReference>
<feature type="non-terminal residue" evidence="1">
    <location>
        <position position="81"/>
    </location>
</feature>
<comment type="caution">
    <text evidence="1">The sequence shown here is derived from an EMBL/GenBank/DDBJ whole genome shotgun (WGS) entry which is preliminary data.</text>
</comment>
<keyword evidence="2" id="KW-1185">Reference proteome</keyword>
<gene>
    <name evidence="1" type="ORF">H4S07_004365</name>
</gene>